<dbReference type="AlphaFoldDB" id="A0A0U5L388"/>
<feature type="transmembrane region" description="Helical" evidence="6">
    <location>
        <begin position="58"/>
        <end position="78"/>
    </location>
</feature>
<evidence type="ECO:0000259" key="7">
    <source>
        <dbReference type="SMART" id="SM00849"/>
    </source>
</evidence>
<evidence type="ECO:0000313" key="8">
    <source>
        <dbReference type="EMBL" id="CUU23525.1"/>
    </source>
</evidence>
<keyword evidence="9" id="KW-1185">Reference proteome</keyword>
<evidence type="ECO:0000256" key="3">
    <source>
        <dbReference type="ARBA" id="ARBA00022692"/>
    </source>
</evidence>
<accession>A0A0U5L388</accession>
<keyword evidence="4 6" id="KW-1133">Transmembrane helix</keyword>
<evidence type="ECO:0000256" key="6">
    <source>
        <dbReference type="SAM" id="Phobius"/>
    </source>
</evidence>
<evidence type="ECO:0000256" key="2">
    <source>
        <dbReference type="ARBA" id="ARBA00022475"/>
    </source>
</evidence>
<feature type="transmembrane region" description="Helical" evidence="6">
    <location>
        <begin position="308"/>
        <end position="326"/>
    </location>
</feature>
<dbReference type="InterPro" id="IPR004477">
    <property type="entry name" value="ComEC_N"/>
</dbReference>
<feature type="domain" description="Metallo-beta-lactamase" evidence="7">
    <location>
        <begin position="340"/>
        <end position="521"/>
    </location>
</feature>
<dbReference type="Proteomes" id="UP000059419">
    <property type="component" value="Chromosome 1"/>
</dbReference>
<evidence type="ECO:0000256" key="4">
    <source>
        <dbReference type="ARBA" id="ARBA00022989"/>
    </source>
</evidence>
<dbReference type="NCBIfam" id="TIGR00360">
    <property type="entry name" value="ComEC_N-term"/>
    <property type="match status" value="1"/>
</dbReference>
<organism evidence="8 9">
    <name type="scientific">Duffyella gerundensis</name>
    <dbReference type="NCBI Taxonomy" id="1619313"/>
    <lineage>
        <taxon>Bacteria</taxon>
        <taxon>Pseudomonadati</taxon>
        <taxon>Pseudomonadota</taxon>
        <taxon>Gammaproteobacteria</taxon>
        <taxon>Enterobacterales</taxon>
        <taxon>Erwiniaceae</taxon>
        <taxon>Duffyella</taxon>
    </lineage>
</organism>
<comment type="subcellular location">
    <subcellularLocation>
        <location evidence="1">Cell membrane</location>
        <topology evidence="1">Multi-pass membrane protein</topology>
    </subcellularLocation>
</comment>
<dbReference type="InterPro" id="IPR035681">
    <property type="entry name" value="ComA-like_MBL"/>
</dbReference>
<dbReference type="InterPro" id="IPR004797">
    <property type="entry name" value="Competence_ComEC/Rec2"/>
</dbReference>
<keyword evidence="3 6" id="KW-0812">Transmembrane</keyword>
<dbReference type="STRING" id="1619313.EM595_1291"/>
<name>A0A0U5L388_9GAMM</name>
<dbReference type="Pfam" id="PF03772">
    <property type="entry name" value="Competence"/>
    <property type="match status" value="1"/>
</dbReference>
<dbReference type="PANTHER" id="PTHR30619">
    <property type="entry name" value="DNA INTERNALIZATION/COMPETENCE PROTEIN COMEC/REC2"/>
    <property type="match status" value="1"/>
</dbReference>
<dbReference type="SUPFAM" id="SSF56281">
    <property type="entry name" value="Metallo-hydrolase/oxidoreductase"/>
    <property type="match status" value="1"/>
</dbReference>
<proteinExistence type="predicted"/>
<dbReference type="NCBIfam" id="TIGR00361">
    <property type="entry name" value="ComEC_Rec2"/>
    <property type="match status" value="1"/>
</dbReference>
<keyword evidence="5 6" id="KW-0472">Membrane</keyword>
<dbReference type="InterPro" id="IPR036866">
    <property type="entry name" value="RibonucZ/Hydroxyglut_hydro"/>
</dbReference>
<evidence type="ECO:0000256" key="5">
    <source>
        <dbReference type="ARBA" id="ARBA00023136"/>
    </source>
</evidence>
<evidence type="ECO:0000313" key="9">
    <source>
        <dbReference type="Proteomes" id="UP000059419"/>
    </source>
</evidence>
<dbReference type="InterPro" id="IPR001279">
    <property type="entry name" value="Metallo-B-lactamas"/>
</dbReference>
<keyword evidence="2" id="KW-1003">Cell membrane</keyword>
<feature type="transmembrane region" description="Helical" evidence="6">
    <location>
        <begin position="228"/>
        <end position="250"/>
    </location>
</feature>
<gene>
    <name evidence="8" type="primary">ycaI</name>
    <name evidence="8" type="ORF">EM595_1291</name>
</gene>
<dbReference type="CDD" id="cd07731">
    <property type="entry name" value="ComA-like_MBL-fold"/>
    <property type="match status" value="1"/>
</dbReference>
<dbReference type="Pfam" id="PF00753">
    <property type="entry name" value="Lactamase_B"/>
    <property type="match status" value="1"/>
</dbReference>
<dbReference type="KEGG" id="ege:EM595_1291"/>
<reference evidence="9" key="1">
    <citation type="submission" date="2015-11" db="EMBL/GenBank/DDBJ databases">
        <authorList>
            <person name="Blom J."/>
        </authorList>
    </citation>
    <scope>NUCLEOTIDE SEQUENCE [LARGE SCALE GENOMIC DNA]</scope>
</reference>
<dbReference type="GO" id="GO:0030420">
    <property type="term" value="P:establishment of competence for transformation"/>
    <property type="evidence" value="ECO:0007669"/>
    <property type="project" value="InterPro"/>
</dbReference>
<feature type="transmembrane region" description="Helical" evidence="6">
    <location>
        <begin position="285"/>
        <end position="302"/>
    </location>
</feature>
<dbReference type="PANTHER" id="PTHR30619:SF1">
    <property type="entry name" value="RECOMBINATION PROTEIN 2"/>
    <property type="match status" value="1"/>
</dbReference>
<dbReference type="EMBL" id="LN907827">
    <property type="protein sequence ID" value="CUU23525.1"/>
    <property type="molecule type" value="Genomic_DNA"/>
</dbReference>
<evidence type="ECO:0000256" key="1">
    <source>
        <dbReference type="ARBA" id="ARBA00004651"/>
    </source>
</evidence>
<sequence length="586" mass="65313">MSASMIDENCSIRSQFLTNTQSVYQHLPWSGVLTALAFGERGELSAELSKLFRETGTAHLMAISGMHIGLAAGFGWILARGLQFLLPAKWIGHLFPLAITLLVAGLYTWLSGAHPPAQRAMLALLLWTAIRVSGKNWHGWHIWNLCIAALLLLDPLMILSESFWLSAFAVAALIAWYQWFPLPESLSQGIKSYPLKLLHLQAGMMILMLPVQAWVFSGLSLSALPANLMAIPVISLLTVPLILLALALPFSPIEEMLWWLADRSVAAVILCLRAFPSGWLAIEDALLMLICLPLAALIVWRFGWWRHAPLSLAGCCCALAIWRLTIPKPEWRVDMLDVGHGLAIVISKQGKAILYDTGNRWLTSNAGERIIIPWLERKGLQPEWIILSHGHLDHTGGLQAIQQRWPDISVRSALAHDRHFPCHAGESWQWYQLNFSVLWPRTSSTSGGNNDSCVVRIDDGRTAILLTGDIEHEAELALLAAHRHQLRADILQVPHHGSSTSSVAPLLRAVAGKAALTSVARYNAWRMPSRQVIERYQQNGYAAYDTATEGQISVQITSNGWQVLGFRTHLLPRWYHQWFGVPRDSR</sequence>
<dbReference type="InterPro" id="IPR052159">
    <property type="entry name" value="Competence_DNA_uptake"/>
</dbReference>
<feature type="transmembrane region" description="Helical" evidence="6">
    <location>
        <begin position="90"/>
        <end position="110"/>
    </location>
</feature>
<dbReference type="PATRIC" id="fig|1619313.3.peg.1337"/>
<feature type="transmembrane region" description="Helical" evidence="6">
    <location>
        <begin position="163"/>
        <end position="180"/>
    </location>
</feature>
<dbReference type="Gene3D" id="3.60.15.10">
    <property type="entry name" value="Ribonuclease Z/Hydroxyacylglutathione hydrolase-like"/>
    <property type="match status" value="1"/>
</dbReference>
<feature type="transmembrane region" description="Helical" evidence="6">
    <location>
        <begin position="140"/>
        <end position="156"/>
    </location>
</feature>
<dbReference type="SMART" id="SM00849">
    <property type="entry name" value="Lactamase_B"/>
    <property type="match status" value="1"/>
</dbReference>
<protein>
    <recommendedName>
        <fullName evidence="7">Metallo-beta-lactamase domain-containing protein</fullName>
    </recommendedName>
</protein>
<feature type="transmembrane region" description="Helical" evidence="6">
    <location>
        <begin position="200"/>
        <end position="221"/>
    </location>
</feature>
<dbReference type="GO" id="GO:0005886">
    <property type="term" value="C:plasma membrane"/>
    <property type="evidence" value="ECO:0007669"/>
    <property type="project" value="UniProtKB-SubCell"/>
</dbReference>